<dbReference type="PANTHER" id="PTHR46268:SF6">
    <property type="entry name" value="UNIVERSAL STRESS PROTEIN UP12"/>
    <property type="match status" value="1"/>
</dbReference>
<accession>A0ABY7LPI9</accession>
<reference evidence="3 4" key="1">
    <citation type="submission" date="2022-12" db="EMBL/GenBank/DDBJ databases">
        <title>Hymenobacter canadensis sp. nov. isolated from lake water of the Cambridge Bay, Canada.</title>
        <authorList>
            <person name="Kim W.H."/>
            <person name="Lee Y.M."/>
        </authorList>
    </citation>
    <scope>NUCLEOTIDE SEQUENCE [LARGE SCALE GENOMIC DNA]</scope>
    <source>
        <strain evidence="3 4">PAMC 29467</strain>
    </source>
</reference>
<dbReference type="InterPro" id="IPR006016">
    <property type="entry name" value="UspA"/>
</dbReference>
<gene>
    <name evidence="3" type="ORF">O3303_16390</name>
</gene>
<keyword evidence="4" id="KW-1185">Reference proteome</keyword>
<evidence type="ECO:0000313" key="4">
    <source>
        <dbReference type="Proteomes" id="UP001211005"/>
    </source>
</evidence>
<dbReference type="Proteomes" id="UP001211005">
    <property type="component" value="Chromosome"/>
</dbReference>
<dbReference type="EMBL" id="CP114767">
    <property type="protein sequence ID" value="WBA41386.1"/>
    <property type="molecule type" value="Genomic_DNA"/>
</dbReference>
<evidence type="ECO:0000256" key="1">
    <source>
        <dbReference type="ARBA" id="ARBA00008791"/>
    </source>
</evidence>
<sequence>MTIATVLCPVDFSEATAPLVAYAAALAAGTHAELRLLHVLEPQPVLENLPDVALAQQLAHYHALATAAGARVSTAVVHAPDVAQAIVAEARQHPADLIVIGAHGRTGLNRFLMGSTAETVVRTAVCVTLLVKSPAATPYRASA</sequence>
<dbReference type="InterPro" id="IPR014729">
    <property type="entry name" value="Rossmann-like_a/b/a_fold"/>
</dbReference>
<comment type="similarity">
    <text evidence="1">Belongs to the universal stress protein A family.</text>
</comment>
<organism evidence="3 4">
    <name type="scientific">Hymenobacter canadensis</name>
    <dbReference type="NCBI Taxonomy" id="2999067"/>
    <lineage>
        <taxon>Bacteria</taxon>
        <taxon>Pseudomonadati</taxon>
        <taxon>Bacteroidota</taxon>
        <taxon>Cytophagia</taxon>
        <taxon>Cytophagales</taxon>
        <taxon>Hymenobacteraceae</taxon>
        <taxon>Hymenobacter</taxon>
    </lineage>
</organism>
<feature type="domain" description="UspA" evidence="2">
    <location>
        <begin position="5"/>
        <end position="132"/>
    </location>
</feature>
<proteinExistence type="inferred from homology"/>
<evidence type="ECO:0000259" key="2">
    <source>
        <dbReference type="Pfam" id="PF00582"/>
    </source>
</evidence>
<dbReference type="PRINTS" id="PR01438">
    <property type="entry name" value="UNVRSLSTRESS"/>
</dbReference>
<dbReference type="InterPro" id="IPR006015">
    <property type="entry name" value="Universal_stress_UspA"/>
</dbReference>
<dbReference type="SUPFAM" id="SSF52402">
    <property type="entry name" value="Adenine nucleotide alpha hydrolases-like"/>
    <property type="match status" value="1"/>
</dbReference>
<dbReference type="RefSeq" id="WP_269559459.1">
    <property type="nucleotide sequence ID" value="NZ_CP114767.1"/>
</dbReference>
<dbReference type="Pfam" id="PF00582">
    <property type="entry name" value="Usp"/>
    <property type="match status" value="1"/>
</dbReference>
<protein>
    <submittedName>
        <fullName evidence="3">Universal stress protein</fullName>
    </submittedName>
</protein>
<dbReference type="Gene3D" id="3.40.50.620">
    <property type="entry name" value="HUPs"/>
    <property type="match status" value="1"/>
</dbReference>
<name>A0ABY7LPI9_9BACT</name>
<evidence type="ECO:0000313" key="3">
    <source>
        <dbReference type="EMBL" id="WBA41386.1"/>
    </source>
</evidence>
<dbReference type="CDD" id="cd00293">
    <property type="entry name" value="USP-like"/>
    <property type="match status" value="1"/>
</dbReference>
<dbReference type="PANTHER" id="PTHR46268">
    <property type="entry name" value="STRESS RESPONSE PROTEIN NHAX"/>
    <property type="match status" value="1"/>
</dbReference>